<name>A0A495VRL8_9RHOO</name>
<comment type="caution">
    <text evidence="1">The sequence shown here is derived from an EMBL/GenBank/DDBJ whole genome shotgun (WGS) entry which is preliminary data.</text>
</comment>
<dbReference type="AlphaFoldDB" id="A0A495VRL8"/>
<dbReference type="RefSeq" id="WP_121458838.1">
    <property type="nucleotide sequence ID" value="NZ_RBXP01000016.1"/>
</dbReference>
<dbReference type="EMBL" id="RBXP01000016">
    <property type="protein sequence ID" value="RKT51327.1"/>
    <property type="molecule type" value="Genomic_DNA"/>
</dbReference>
<evidence type="ECO:0000313" key="1">
    <source>
        <dbReference type="EMBL" id="RKT51327.1"/>
    </source>
</evidence>
<dbReference type="OrthoDB" id="9157196at2"/>
<accession>A0A495VRL8</accession>
<dbReference type="SUPFAM" id="SSF56762">
    <property type="entry name" value="HydB/Nqo4-like"/>
    <property type="match status" value="1"/>
</dbReference>
<dbReference type="Proteomes" id="UP000270626">
    <property type="component" value="Unassembled WGS sequence"/>
</dbReference>
<proteinExistence type="predicted"/>
<sequence>MNPAGSLTIRAAFADGGVRVDAVVLERPPLTRLFVGQNADAAVRLVPHLYALCAEAQRLTAQAALAAADGRTPARSELDERLLWLEMLHENLWRLLLDWPVACGLLPARDAFVAWRSDRLGVDGAAATRRLIDETLCPLVEKCRQTLVDRGIAPTWPAPDAGAWLSWWRAADAAPAPRPAPPEDITAAWLARVADVARAAAALEAGEPFPLVAAGGDGFGVAQSVTARGLLTHAIAVEQGRVKRYHLEAPTDACFAGREALAALLAGRRFDAAAAARIGLETAILALDPCLPYAVEWKDA</sequence>
<organism evidence="1 2">
    <name type="scientific">Azonexus fungiphilus</name>
    <dbReference type="NCBI Taxonomy" id="146940"/>
    <lineage>
        <taxon>Bacteria</taxon>
        <taxon>Pseudomonadati</taxon>
        <taxon>Pseudomonadota</taxon>
        <taxon>Betaproteobacteria</taxon>
        <taxon>Rhodocyclales</taxon>
        <taxon>Azonexaceae</taxon>
        <taxon>Azonexus</taxon>
    </lineage>
</organism>
<reference evidence="1 2" key="1">
    <citation type="submission" date="2018-10" db="EMBL/GenBank/DDBJ databases">
        <title>Genomic Encyclopedia of Type Strains, Phase IV (KMG-IV): sequencing the most valuable type-strain genomes for metagenomic binning, comparative biology and taxonomic classification.</title>
        <authorList>
            <person name="Goeker M."/>
        </authorList>
    </citation>
    <scope>NUCLEOTIDE SEQUENCE [LARGE SCALE GENOMIC DNA]</scope>
    <source>
        <strain evidence="1 2">DSM 23841</strain>
    </source>
</reference>
<dbReference type="Gene3D" id="1.10.645.10">
    <property type="entry name" value="Cytochrome-c3 Hydrogenase, chain B"/>
    <property type="match status" value="1"/>
</dbReference>
<evidence type="ECO:0000313" key="2">
    <source>
        <dbReference type="Proteomes" id="UP000270626"/>
    </source>
</evidence>
<dbReference type="InterPro" id="IPR029014">
    <property type="entry name" value="NiFe-Hase_large"/>
</dbReference>
<evidence type="ECO:0008006" key="3">
    <source>
        <dbReference type="Google" id="ProtNLM"/>
    </source>
</evidence>
<gene>
    <name evidence="1" type="ORF">DFR40_2543</name>
</gene>
<protein>
    <recommendedName>
        <fullName evidence="3">Nickel-dependent hydrogenase</fullName>
    </recommendedName>
</protein>
<keyword evidence="2" id="KW-1185">Reference proteome</keyword>